<feature type="signal peptide" evidence="2">
    <location>
        <begin position="1"/>
        <end position="17"/>
    </location>
</feature>
<evidence type="ECO:0000256" key="2">
    <source>
        <dbReference type="SAM" id="SignalP"/>
    </source>
</evidence>
<feature type="chain" id="PRO_5022064395" description="DUF4156 domain-containing protein" evidence="2">
    <location>
        <begin position="18"/>
        <end position="131"/>
    </location>
</feature>
<evidence type="ECO:0000313" key="3">
    <source>
        <dbReference type="EMBL" id="TMQ59036.1"/>
    </source>
</evidence>
<evidence type="ECO:0008006" key="5">
    <source>
        <dbReference type="Google" id="ProtNLM"/>
    </source>
</evidence>
<proteinExistence type="predicted"/>
<evidence type="ECO:0000313" key="4">
    <source>
        <dbReference type="Proteomes" id="UP000316852"/>
    </source>
</evidence>
<reference evidence="3 4" key="1">
    <citation type="journal article" date="2019" name="Nat. Microbiol.">
        <title>Mediterranean grassland soil C-N compound turnover is dependent on rainfall and depth, and is mediated by genomically divergent microorganisms.</title>
        <authorList>
            <person name="Diamond S."/>
            <person name="Andeer P.F."/>
            <person name="Li Z."/>
            <person name="Crits-Christoph A."/>
            <person name="Burstein D."/>
            <person name="Anantharaman K."/>
            <person name="Lane K.R."/>
            <person name="Thomas B.C."/>
            <person name="Pan C."/>
            <person name="Northen T.R."/>
            <person name="Banfield J.F."/>
        </authorList>
    </citation>
    <scope>NUCLEOTIDE SEQUENCE [LARGE SCALE GENOMIC DNA]</scope>
    <source>
        <strain evidence="3">WS_6</strain>
    </source>
</reference>
<protein>
    <recommendedName>
        <fullName evidence="5">DUF4156 domain-containing protein</fullName>
    </recommendedName>
</protein>
<dbReference type="PROSITE" id="PS51257">
    <property type="entry name" value="PROKAR_LIPOPROTEIN"/>
    <property type="match status" value="1"/>
</dbReference>
<organism evidence="3 4">
    <name type="scientific">Eiseniibacteriota bacterium</name>
    <dbReference type="NCBI Taxonomy" id="2212470"/>
    <lineage>
        <taxon>Bacteria</taxon>
        <taxon>Candidatus Eiseniibacteriota</taxon>
    </lineage>
</organism>
<sequence length="131" mass="14543">MRTAVAIPFLLMIAACAHVDYIGRSYAPTNHVDLFFAEKDVTHEYEVMGKVVATANDLVSAEKLQAKVLEKAQSKGADAVVLLGLDRYKSGENTNYRETTEDKGRKTTTTGHSNTSSEEKKEVQALFLKYR</sequence>
<comment type="caution">
    <text evidence="3">The sequence shown here is derived from an EMBL/GenBank/DDBJ whole genome shotgun (WGS) entry which is preliminary data.</text>
</comment>
<dbReference type="AlphaFoldDB" id="A0A538T5X1"/>
<evidence type="ECO:0000256" key="1">
    <source>
        <dbReference type="SAM" id="MobiDB-lite"/>
    </source>
</evidence>
<feature type="region of interest" description="Disordered" evidence="1">
    <location>
        <begin position="93"/>
        <end position="122"/>
    </location>
</feature>
<accession>A0A538T5X1</accession>
<gene>
    <name evidence="3" type="ORF">E6K76_06050</name>
</gene>
<keyword evidence="2" id="KW-0732">Signal</keyword>
<dbReference type="Proteomes" id="UP000316852">
    <property type="component" value="Unassembled WGS sequence"/>
</dbReference>
<dbReference type="EMBL" id="VBOW01000026">
    <property type="protein sequence ID" value="TMQ59036.1"/>
    <property type="molecule type" value="Genomic_DNA"/>
</dbReference>
<name>A0A538T5X1_UNCEI</name>